<evidence type="ECO:0000256" key="1">
    <source>
        <dbReference type="ARBA" id="ARBA00023115"/>
    </source>
</evidence>
<organism evidence="3 4">
    <name type="scientific">Gemmata algarum</name>
    <dbReference type="NCBI Taxonomy" id="2975278"/>
    <lineage>
        <taxon>Bacteria</taxon>
        <taxon>Pseudomonadati</taxon>
        <taxon>Planctomycetota</taxon>
        <taxon>Planctomycetia</taxon>
        <taxon>Gemmatales</taxon>
        <taxon>Gemmataceae</taxon>
        <taxon>Gemmata</taxon>
    </lineage>
</organism>
<evidence type="ECO:0000313" key="4">
    <source>
        <dbReference type="Proteomes" id="UP001272242"/>
    </source>
</evidence>
<name>A0ABU5ESR1_9BACT</name>
<keyword evidence="2" id="KW-0472">Membrane</keyword>
<feature type="transmembrane region" description="Helical" evidence="2">
    <location>
        <begin position="351"/>
        <end position="369"/>
    </location>
</feature>
<reference evidence="4" key="1">
    <citation type="journal article" date="2023" name="Mar. Drugs">
        <title>Gemmata algarum, a Novel Planctomycete Isolated from an Algal Mat, Displays Antimicrobial Activity.</title>
        <authorList>
            <person name="Kumar G."/>
            <person name="Kallscheuer N."/>
            <person name="Kashif M."/>
            <person name="Ahamad S."/>
            <person name="Jagadeeshwari U."/>
            <person name="Pannikurungottu S."/>
            <person name="Haufschild T."/>
            <person name="Kabuu M."/>
            <person name="Sasikala C."/>
            <person name="Jogler C."/>
            <person name="Ramana C."/>
        </authorList>
    </citation>
    <scope>NUCLEOTIDE SEQUENCE [LARGE SCALE GENOMIC DNA]</scope>
    <source>
        <strain evidence="4">JC673</strain>
    </source>
</reference>
<dbReference type="EMBL" id="JAXBLV010000012">
    <property type="protein sequence ID" value="MDY3557993.1"/>
    <property type="molecule type" value="Genomic_DNA"/>
</dbReference>
<dbReference type="NCBIfam" id="NF037959">
    <property type="entry name" value="MFS_SpdSyn"/>
    <property type="match status" value="1"/>
</dbReference>
<protein>
    <submittedName>
        <fullName evidence="3">Fused MFS/spermidine synthase</fullName>
    </submittedName>
</protein>
<dbReference type="Gene3D" id="3.40.50.150">
    <property type="entry name" value="Vaccinia Virus protein VP39"/>
    <property type="match status" value="1"/>
</dbReference>
<feature type="transmembrane region" description="Helical" evidence="2">
    <location>
        <begin position="295"/>
        <end position="313"/>
    </location>
</feature>
<feature type="transmembrane region" description="Helical" evidence="2">
    <location>
        <begin position="448"/>
        <end position="466"/>
    </location>
</feature>
<feature type="transmembrane region" description="Helical" evidence="2">
    <location>
        <begin position="408"/>
        <end position="428"/>
    </location>
</feature>
<feature type="transmembrane region" description="Helical" evidence="2">
    <location>
        <begin position="473"/>
        <end position="491"/>
    </location>
</feature>
<gene>
    <name evidence="3" type="ORF">R5W23_000635</name>
</gene>
<feature type="transmembrane region" description="Helical" evidence="2">
    <location>
        <begin position="267"/>
        <end position="288"/>
    </location>
</feature>
<dbReference type="PANTHER" id="PTHR43317">
    <property type="entry name" value="THERMOSPERMINE SYNTHASE ACAULIS5"/>
    <property type="match status" value="1"/>
</dbReference>
<accession>A0ABU5ESR1</accession>
<evidence type="ECO:0000256" key="2">
    <source>
        <dbReference type="SAM" id="Phobius"/>
    </source>
</evidence>
<feature type="transmembrane region" description="Helical" evidence="2">
    <location>
        <begin position="154"/>
        <end position="174"/>
    </location>
</feature>
<sequence>MLAVLYATTLFAGAALLFLVQPLVGKLLLPLVGGTPGVWNTCMVFFQSVLLVGYLYAHRSTGRLGVRRQALFHLLLLAAVAVSFKAAIAVTGAPVPVVPSMLPDDQDSSVLMVAQLGLTVGVAVGLPFLVLSTTSPLLQRWFAATGHPAARDPYFLYAASNAGSLLGLLAYPLLIEPRLALKHQQWVFAGGVMGYIGLVVACALTVVRGGSREAPHEAGAGIGPEPPAPVAPIAAPRVARWVMLAALPSSLLLGVTTHVSTDLAPVPLLWVVPLALYLVSFILVFARWPDGVHRFVGRVTPMLLLFVVLTLLTNAAEPLAVVGLLHMLAFFGVCLVCHGELAKDRPPAEHLTAFYFWMSLGGVIGGTFNALLAPILFSAVGMVEYPLALVLAAAVRPRSADPEERLKGADVALVLVLLALSVGLVLAVQHLVRVPAEPDAPDALTARLLRGGLMFGLPGAAAFALVRKPARYALALAAILAAGAFDTGHFGETLHKERNFFGVIRVTRDGKFVKLIHGTTLHGQQRADEPGPPRPMTYYHQKGPVGHLFASLPPERVKSVGVVGLGTGAVAAYARPGQKWTFYEIDPAVVRVARDTRYFRFLSECRGACDVVLGDARRHLTKPPDGCYDVIILDGFCSDAIPVHLLTREAIALYVSKLAPRGVIAMHVSNNHLDLPPLIRRLADDHSPKLAVRYCHDVPLDAERADGKTDSQWMLLARADADLAPVLDAARAPAPSPLVQAVAAASASVAGVEWTRPAPHTFLGQWREVELEDGPIWRDDFANLLRVWKKREEE</sequence>
<feature type="transmembrane region" description="Helical" evidence="2">
    <location>
        <begin position="319"/>
        <end position="339"/>
    </location>
</feature>
<feature type="transmembrane region" description="Helical" evidence="2">
    <location>
        <begin position="110"/>
        <end position="133"/>
    </location>
</feature>
<evidence type="ECO:0000313" key="3">
    <source>
        <dbReference type="EMBL" id="MDY3557993.1"/>
    </source>
</evidence>
<keyword evidence="2" id="KW-1133">Transmembrane helix</keyword>
<dbReference type="InterPro" id="IPR029063">
    <property type="entry name" value="SAM-dependent_MTases_sf"/>
</dbReference>
<feature type="transmembrane region" description="Helical" evidence="2">
    <location>
        <begin position="186"/>
        <end position="207"/>
    </location>
</feature>
<keyword evidence="1" id="KW-0620">Polyamine biosynthesis</keyword>
<feature type="transmembrane region" description="Helical" evidence="2">
    <location>
        <begin position="70"/>
        <end position="90"/>
    </location>
</feature>
<dbReference type="RefSeq" id="WP_320684978.1">
    <property type="nucleotide sequence ID" value="NZ_JAXBLV010000012.1"/>
</dbReference>
<comment type="caution">
    <text evidence="3">The sequence shown here is derived from an EMBL/GenBank/DDBJ whole genome shotgun (WGS) entry which is preliminary data.</text>
</comment>
<dbReference type="PANTHER" id="PTHR43317:SF1">
    <property type="entry name" value="THERMOSPERMINE SYNTHASE ACAULIS5"/>
    <property type="match status" value="1"/>
</dbReference>
<feature type="transmembrane region" description="Helical" evidence="2">
    <location>
        <begin position="38"/>
        <end position="58"/>
    </location>
</feature>
<keyword evidence="4" id="KW-1185">Reference proteome</keyword>
<dbReference type="Proteomes" id="UP001272242">
    <property type="component" value="Unassembled WGS sequence"/>
</dbReference>
<dbReference type="SUPFAM" id="SSF53335">
    <property type="entry name" value="S-adenosyl-L-methionine-dependent methyltransferases"/>
    <property type="match status" value="1"/>
</dbReference>
<keyword evidence="2" id="KW-0812">Transmembrane</keyword>
<dbReference type="CDD" id="cd02440">
    <property type="entry name" value="AdoMet_MTases"/>
    <property type="match status" value="1"/>
</dbReference>
<proteinExistence type="predicted"/>